<keyword evidence="6" id="KW-0238">DNA-binding</keyword>
<dbReference type="Pfam" id="PF03106">
    <property type="entry name" value="WRKY"/>
    <property type="match status" value="2"/>
</dbReference>
<evidence type="ECO:0000256" key="4">
    <source>
        <dbReference type="ARBA" id="ARBA00022833"/>
    </source>
</evidence>
<evidence type="ECO:0000259" key="11">
    <source>
        <dbReference type="PROSITE" id="PS50811"/>
    </source>
</evidence>
<dbReference type="InterPro" id="IPR003657">
    <property type="entry name" value="WRKY_dom"/>
</dbReference>
<dbReference type="InterPro" id="IPR036576">
    <property type="entry name" value="WRKY_dom_sf"/>
</dbReference>
<dbReference type="FunFam" id="2.20.25.80:FF:000003">
    <property type="entry name" value="WRKY transcription factor 57"/>
    <property type="match status" value="1"/>
</dbReference>
<proteinExistence type="inferred from homology"/>
<evidence type="ECO:0000313" key="12">
    <source>
        <dbReference type="EMBL" id="EOX93441.1"/>
    </source>
</evidence>
<evidence type="ECO:0000256" key="8">
    <source>
        <dbReference type="ARBA" id="ARBA00023242"/>
    </source>
</evidence>
<feature type="region of interest" description="Disordered" evidence="10">
    <location>
        <begin position="1"/>
        <end position="71"/>
    </location>
</feature>
<dbReference type="HOGENOM" id="CLU_012086_4_2_1"/>
<evidence type="ECO:0000256" key="5">
    <source>
        <dbReference type="ARBA" id="ARBA00023015"/>
    </source>
</evidence>
<dbReference type="GO" id="GO:0009863">
    <property type="term" value="P:salicylic acid mediated signaling pathway"/>
    <property type="evidence" value="ECO:0007669"/>
    <property type="project" value="EnsemblPlants"/>
</dbReference>
<dbReference type="SUPFAM" id="SSF118290">
    <property type="entry name" value="WRKY DNA-binding domain"/>
    <property type="match status" value="2"/>
</dbReference>
<dbReference type="Gramene" id="EOX93441">
    <property type="protein sequence ID" value="EOX93441"/>
    <property type="gene ID" value="TCM_002318"/>
</dbReference>
<keyword evidence="7" id="KW-0804">Transcription</keyword>
<dbReference type="PANTHER" id="PTHR31221">
    <property type="entry name" value="WRKY TRANSCRIPTION FACTOR PROTEIN 1-RELATED"/>
    <property type="match status" value="1"/>
</dbReference>
<feature type="region of interest" description="Disordered" evidence="10">
    <location>
        <begin position="236"/>
        <end position="268"/>
    </location>
</feature>
<dbReference type="GO" id="GO:0008270">
    <property type="term" value="F:zinc ion binding"/>
    <property type="evidence" value="ECO:0007669"/>
    <property type="project" value="EnsemblPlants"/>
</dbReference>
<feature type="compositionally biased region" description="Polar residues" evidence="10">
    <location>
        <begin position="26"/>
        <end position="49"/>
    </location>
</feature>
<dbReference type="OMA" id="SNDVICH"/>
<evidence type="ECO:0000256" key="10">
    <source>
        <dbReference type="SAM" id="MobiDB-lite"/>
    </source>
</evidence>
<dbReference type="Gramene" id="EOX93439">
    <property type="protein sequence ID" value="EOX93439"/>
    <property type="gene ID" value="TCM_002318"/>
</dbReference>
<keyword evidence="8" id="KW-0539">Nucleus</keyword>
<dbReference type="Proteomes" id="UP000026915">
    <property type="component" value="Chromosome 1"/>
</dbReference>
<comment type="similarity">
    <text evidence="9">Belongs to the WRKY group I family.</text>
</comment>
<protein>
    <submittedName>
        <fullName evidence="12">Zinc-dependent activator protein-1, putative isoform 1</fullName>
    </submittedName>
</protein>
<dbReference type="SMART" id="SM00774">
    <property type="entry name" value="WRKY"/>
    <property type="match status" value="2"/>
</dbReference>
<dbReference type="Gene3D" id="2.20.25.80">
    <property type="entry name" value="WRKY domain"/>
    <property type="match status" value="2"/>
</dbReference>
<evidence type="ECO:0000313" key="13">
    <source>
        <dbReference type="Proteomes" id="UP000026915"/>
    </source>
</evidence>
<name>A0A061DMX7_THECC</name>
<dbReference type="GO" id="GO:0003700">
    <property type="term" value="F:DNA-binding transcription factor activity"/>
    <property type="evidence" value="ECO:0000318"/>
    <property type="project" value="GO_Central"/>
</dbReference>
<dbReference type="STRING" id="3641.A0A061DMX7"/>
<feature type="domain" description="WRKY" evidence="11">
    <location>
        <begin position="101"/>
        <end position="165"/>
    </location>
</feature>
<dbReference type="EMBL" id="CM001879">
    <property type="protein sequence ID" value="EOX93440.1"/>
    <property type="molecule type" value="Genomic_DNA"/>
</dbReference>
<evidence type="ECO:0000256" key="6">
    <source>
        <dbReference type="ARBA" id="ARBA00023125"/>
    </source>
</evidence>
<feature type="compositionally biased region" description="Polar residues" evidence="10">
    <location>
        <begin position="60"/>
        <end position="71"/>
    </location>
</feature>
<sequence length="503" mass="54951">MVSSGECITDEVGTDKLQSPDAGNHALQQISDSKVHLPQSNQGGETPSIKSEKAPLPDSMVQTSKSEQGGNVSCMISNKTSVTPDMTPSPLPGTEGSTPIVREKASEDGYNWRKYGQKLVKGNEFVRSYYKCTHPNCLVKKQLERSHDGKMVDTVYFGQHDHPKPLNLPVAVGVVVSVVEEKPYNASPTVVKDKSSDARSQTPCQIEPQDDFRPLAIAASENVKGAPSKSIRIQNVADSDDDHVISKRRKKENSNADASPVEKQTTESRMVVKTLSEVDIVNDGYRWRKYGQKLVKGNPNPRSYYRCSNPGCPVKKHVERDSHDVKLVITTYEGRHDHDIPPTRTVTHNTTGVNVHSAAHNDESGTKVEESETACVDMVVHSSSGLENKSSEQLNGESTTKSEASGAVCVDVVEAPISGPESGSNEQRSGKLQPSKRSKGDGNDMIVHSKSISQNTAKEQLSNKLETKSENDTVCIDKMVHITPHPECNFDEQRMPSAEPVQS</sequence>
<dbReference type="eggNOG" id="ENOG502QV11">
    <property type="taxonomic scope" value="Eukaryota"/>
</dbReference>
<dbReference type="AlphaFoldDB" id="A0A061DMX7"/>
<dbReference type="PROSITE" id="PS50811">
    <property type="entry name" value="WRKY"/>
    <property type="match status" value="2"/>
</dbReference>
<evidence type="ECO:0000256" key="3">
    <source>
        <dbReference type="ARBA" id="ARBA00022737"/>
    </source>
</evidence>
<evidence type="ECO:0000256" key="2">
    <source>
        <dbReference type="ARBA" id="ARBA00022723"/>
    </source>
</evidence>
<gene>
    <name evidence="12" type="ORF">TCM_002318</name>
</gene>
<evidence type="ECO:0000256" key="7">
    <source>
        <dbReference type="ARBA" id="ARBA00023163"/>
    </source>
</evidence>
<accession>A0A061DMX7</accession>
<dbReference type="InParanoid" id="A0A061DMX7"/>
<dbReference type="Gramene" id="EOX93440">
    <property type="protein sequence ID" value="EOX93440"/>
    <property type="gene ID" value="TCM_002318"/>
</dbReference>
<dbReference type="PANTHER" id="PTHR31221:SF125">
    <property type="entry name" value="WRKY TRANSCRIPTION FACTOR 1"/>
    <property type="match status" value="1"/>
</dbReference>
<keyword evidence="4" id="KW-0862">Zinc</keyword>
<organism evidence="12 13">
    <name type="scientific">Theobroma cacao</name>
    <name type="common">Cacao</name>
    <name type="synonym">Cocoa</name>
    <dbReference type="NCBI Taxonomy" id="3641"/>
    <lineage>
        <taxon>Eukaryota</taxon>
        <taxon>Viridiplantae</taxon>
        <taxon>Streptophyta</taxon>
        <taxon>Embryophyta</taxon>
        <taxon>Tracheophyta</taxon>
        <taxon>Spermatophyta</taxon>
        <taxon>Magnoliopsida</taxon>
        <taxon>eudicotyledons</taxon>
        <taxon>Gunneridae</taxon>
        <taxon>Pentapetalae</taxon>
        <taxon>rosids</taxon>
        <taxon>malvids</taxon>
        <taxon>Malvales</taxon>
        <taxon>Malvaceae</taxon>
        <taxon>Byttnerioideae</taxon>
        <taxon>Theobroma</taxon>
    </lineage>
</organism>
<dbReference type="GO" id="GO:0006355">
    <property type="term" value="P:regulation of DNA-templated transcription"/>
    <property type="evidence" value="ECO:0000318"/>
    <property type="project" value="GO_Central"/>
</dbReference>
<dbReference type="GO" id="GO:0000976">
    <property type="term" value="F:transcription cis-regulatory region binding"/>
    <property type="evidence" value="ECO:0000318"/>
    <property type="project" value="GO_Central"/>
</dbReference>
<dbReference type="GO" id="GO:0005634">
    <property type="term" value="C:nucleus"/>
    <property type="evidence" value="ECO:0000318"/>
    <property type="project" value="GO_Central"/>
</dbReference>
<dbReference type="FunFam" id="2.20.25.80:FF:000006">
    <property type="entry name" value="WRKY transcription factor"/>
    <property type="match status" value="1"/>
</dbReference>
<feature type="domain" description="WRKY" evidence="11">
    <location>
        <begin position="276"/>
        <end position="341"/>
    </location>
</feature>
<evidence type="ECO:0000256" key="1">
    <source>
        <dbReference type="ARBA" id="ARBA00004123"/>
    </source>
</evidence>
<keyword evidence="2" id="KW-0479">Metal-binding</keyword>
<dbReference type="GO" id="GO:0045893">
    <property type="term" value="P:positive regulation of DNA-templated transcription"/>
    <property type="evidence" value="ECO:0007669"/>
    <property type="project" value="EnsemblPlants"/>
</dbReference>
<feature type="compositionally biased region" description="Polar residues" evidence="10">
    <location>
        <begin position="383"/>
        <end position="403"/>
    </location>
</feature>
<comment type="subcellular location">
    <subcellularLocation>
        <location evidence="1">Nucleus</location>
    </subcellularLocation>
</comment>
<feature type="compositionally biased region" description="Polar residues" evidence="10">
    <location>
        <begin position="421"/>
        <end position="432"/>
    </location>
</feature>
<keyword evidence="5" id="KW-0805">Transcription regulation</keyword>
<feature type="region of interest" description="Disordered" evidence="10">
    <location>
        <begin position="187"/>
        <end position="206"/>
    </location>
</feature>
<dbReference type="InterPro" id="IPR044810">
    <property type="entry name" value="WRKY_plant"/>
</dbReference>
<feature type="compositionally biased region" description="Polar residues" evidence="10">
    <location>
        <begin position="450"/>
        <end position="464"/>
    </location>
</feature>
<dbReference type="EMBL" id="CM001879">
    <property type="protein sequence ID" value="EOX93441.1"/>
    <property type="molecule type" value="Genomic_DNA"/>
</dbReference>
<dbReference type="EMBL" id="CM001879">
    <property type="protein sequence ID" value="EOX93439.1"/>
    <property type="molecule type" value="Genomic_DNA"/>
</dbReference>
<dbReference type="FunCoup" id="A0A061DMX7">
    <property type="interactions" value="959"/>
</dbReference>
<keyword evidence="13" id="KW-1185">Reference proteome</keyword>
<evidence type="ECO:0000256" key="9">
    <source>
        <dbReference type="ARBA" id="ARBA00061157"/>
    </source>
</evidence>
<reference evidence="12 13" key="1">
    <citation type="journal article" date="2013" name="Genome Biol.">
        <title>The genome sequence of the most widely cultivated cacao type and its use to identify candidate genes regulating pod color.</title>
        <authorList>
            <person name="Motamayor J.C."/>
            <person name="Mockaitis K."/>
            <person name="Schmutz J."/>
            <person name="Haiminen N."/>
            <person name="Iii D.L."/>
            <person name="Cornejo O."/>
            <person name="Findley S.D."/>
            <person name="Zheng P."/>
            <person name="Utro F."/>
            <person name="Royaert S."/>
            <person name="Saski C."/>
            <person name="Jenkins J."/>
            <person name="Podicheti R."/>
            <person name="Zhao M."/>
            <person name="Scheffler B.E."/>
            <person name="Stack J.C."/>
            <person name="Feltus F.A."/>
            <person name="Mustiga G.M."/>
            <person name="Amores F."/>
            <person name="Phillips W."/>
            <person name="Marelli J.P."/>
            <person name="May G.D."/>
            <person name="Shapiro H."/>
            <person name="Ma J."/>
            <person name="Bustamante C.D."/>
            <person name="Schnell R.J."/>
            <person name="Main D."/>
            <person name="Gilbert D."/>
            <person name="Parida L."/>
            <person name="Kuhn D.N."/>
        </authorList>
    </citation>
    <scope>NUCLEOTIDE SEQUENCE [LARGE SCALE GENOMIC DNA]</scope>
    <source>
        <strain evidence="13">cv. Matina 1-6</strain>
    </source>
</reference>
<keyword evidence="3" id="KW-0677">Repeat</keyword>
<feature type="region of interest" description="Disordered" evidence="10">
    <location>
        <begin position="383"/>
        <end position="468"/>
    </location>
</feature>